<sequence length="179" mass="20626">MKPSYTIKDVDIPALNILQKTQEKNTSILFRIQVLNPNRAFSILFYNINITLLYGDEAIGNTMFANIKQLKPTQTYQSVQLILASQSFWHEIAKLMSDGNLQVKVRLETRFKYRLLSFYHNIDREELDGVVPVGGDGKIVEHKQINLIPSCSWICKVHSFIWILLLLHLFCSTLSQEAL</sequence>
<dbReference type="OrthoDB" id="1934762at2759"/>
<reference evidence="1" key="1">
    <citation type="journal article" date="2023" name="Plant J.">
        <title>The genome of the king protea, Protea cynaroides.</title>
        <authorList>
            <person name="Chang J."/>
            <person name="Duong T.A."/>
            <person name="Schoeman C."/>
            <person name="Ma X."/>
            <person name="Roodt D."/>
            <person name="Barker N."/>
            <person name="Li Z."/>
            <person name="Van de Peer Y."/>
            <person name="Mizrachi E."/>
        </authorList>
    </citation>
    <scope>NUCLEOTIDE SEQUENCE</scope>
    <source>
        <tissue evidence="1">Young leaves</tissue>
    </source>
</reference>
<evidence type="ECO:0000313" key="1">
    <source>
        <dbReference type="EMBL" id="KAJ4972834.1"/>
    </source>
</evidence>
<proteinExistence type="predicted"/>
<comment type="caution">
    <text evidence="1">The sequence shown here is derived from an EMBL/GenBank/DDBJ whole genome shotgun (WGS) entry which is preliminary data.</text>
</comment>
<keyword evidence="2" id="KW-1185">Reference proteome</keyword>
<dbReference type="EMBL" id="JAMYWD010000004">
    <property type="protein sequence ID" value="KAJ4972834.1"/>
    <property type="molecule type" value="Genomic_DNA"/>
</dbReference>
<evidence type="ECO:0000313" key="2">
    <source>
        <dbReference type="Proteomes" id="UP001141806"/>
    </source>
</evidence>
<dbReference type="Proteomes" id="UP001141806">
    <property type="component" value="Unassembled WGS sequence"/>
</dbReference>
<evidence type="ECO:0008006" key="3">
    <source>
        <dbReference type="Google" id="ProtNLM"/>
    </source>
</evidence>
<organism evidence="1 2">
    <name type="scientific">Protea cynaroides</name>
    <dbReference type="NCBI Taxonomy" id="273540"/>
    <lineage>
        <taxon>Eukaryota</taxon>
        <taxon>Viridiplantae</taxon>
        <taxon>Streptophyta</taxon>
        <taxon>Embryophyta</taxon>
        <taxon>Tracheophyta</taxon>
        <taxon>Spermatophyta</taxon>
        <taxon>Magnoliopsida</taxon>
        <taxon>Proteales</taxon>
        <taxon>Proteaceae</taxon>
        <taxon>Protea</taxon>
    </lineage>
</organism>
<dbReference type="AlphaFoldDB" id="A0A9Q0KM97"/>
<protein>
    <recommendedName>
        <fullName evidence="3">Late embryogenesis abundant protein LEA-2 subgroup domain-containing protein</fullName>
    </recommendedName>
</protein>
<gene>
    <name evidence="1" type="ORF">NE237_006008</name>
</gene>
<name>A0A9Q0KM97_9MAGN</name>
<accession>A0A9Q0KM97</accession>